<feature type="region of interest" description="Disordered" evidence="1">
    <location>
        <begin position="19"/>
        <end position="38"/>
    </location>
</feature>
<name>A0A182RC84_ANOFN</name>
<dbReference type="AlphaFoldDB" id="A0A182RC84"/>
<evidence type="ECO:0000256" key="1">
    <source>
        <dbReference type="SAM" id="MobiDB-lite"/>
    </source>
</evidence>
<accession>A0A182RC84</accession>
<reference evidence="2" key="1">
    <citation type="submission" date="2020-05" db="UniProtKB">
        <authorList>
            <consortium name="EnsemblMetazoa"/>
        </authorList>
    </citation>
    <scope>IDENTIFICATION</scope>
    <source>
        <strain evidence="2">FUMOZ</strain>
    </source>
</reference>
<evidence type="ECO:0000313" key="2">
    <source>
        <dbReference type="EnsemblMetazoa" id="AFUN003800-PA"/>
    </source>
</evidence>
<protein>
    <submittedName>
        <fullName evidence="2">Uncharacterized protein</fullName>
    </submittedName>
</protein>
<proteinExistence type="predicted"/>
<dbReference type="VEuPathDB" id="VectorBase:AFUN003800"/>
<sequence>MDNVFHQTDETFYETQYSKGFQSHPSASAPHVRPASANDGGLQMKRILENERMKPKEEQYRERWNQLHRSKNEQVGGQKFLHTVDSLTSIKDRTHGAKSKVESNFSNILFPGYDGDSSSSDGYGRRRVQTDDIGDAKITAATHGRRTYSDRSGDCLRKIFNHVQSSSPPSSAANTEREKNLANMPAAGIKLNRCPTHRRYDMITLEAEHQDAPAVNKALQYLHKLRSSLSHSGAVQSTRKELQESVILGGTEQNCDWNGVLLKYIGMAGSLDYEVLKPLFRKLNIDTGSYEGFVKFLDLLDSEISLTQFELGKRMQQQSSDE</sequence>
<organism evidence="2">
    <name type="scientific">Anopheles funestus</name>
    <name type="common">African malaria mosquito</name>
    <dbReference type="NCBI Taxonomy" id="62324"/>
    <lineage>
        <taxon>Eukaryota</taxon>
        <taxon>Metazoa</taxon>
        <taxon>Ecdysozoa</taxon>
        <taxon>Arthropoda</taxon>
        <taxon>Hexapoda</taxon>
        <taxon>Insecta</taxon>
        <taxon>Pterygota</taxon>
        <taxon>Neoptera</taxon>
        <taxon>Endopterygota</taxon>
        <taxon>Diptera</taxon>
        <taxon>Nematocera</taxon>
        <taxon>Culicoidea</taxon>
        <taxon>Culicidae</taxon>
        <taxon>Anophelinae</taxon>
        <taxon>Anopheles</taxon>
    </lineage>
</organism>
<dbReference type="EnsemblMetazoa" id="AFUN003800-RA">
    <property type="protein sequence ID" value="AFUN003800-PA"/>
    <property type="gene ID" value="AFUN003800"/>
</dbReference>